<dbReference type="InterPro" id="IPR011041">
    <property type="entry name" value="Quinoprot_gluc/sorb_DH_b-prop"/>
</dbReference>
<name>A0ABW3BZL4_SPHXN</name>
<feature type="signal peptide" evidence="1">
    <location>
        <begin position="1"/>
        <end position="19"/>
    </location>
</feature>
<proteinExistence type="predicted"/>
<dbReference type="InterPro" id="IPR011042">
    <property type="entry name" value="6-blade_b-propeller_TolB-like"/>
</dbReference>
<dbReference type="InterPro" id="IPR054539">
    <property type="entry name" value="Beta-prop_PDH"/>
</dbReference>
<dbReference type="Pfam" id="PF22807">
    <property type="entry name" value="TrAA12"/>
    <property type="match status" value="2"/>
</dbReference>
<reference evidence="4" key="1">
    <citation type="journal article" date="2019" name="Int. J. Syst. Evol. Microbiol.">
        <title>The Global Catalogue of Microorganisms (GCM) 10K type strain sequencing project: providing services to taxonomists for standard genome sequencing and annotation.</title>
        <authorList>
            <consortium name="The Broad Institute Genomics Platform"/>
            <consortium name="The Broad Institute Genome Sequencing Center for Infectious Disease"/>
            <person name="Wu L."/>
            <person name="Ma J."/>
        </authorList>
    </citation>
    <scope>NUCLEOTIDE SEQUENCE [LARGE SCALE GENOMIC DNA]</scope>
    <source>
        <strain evidence="4">CCUG 52537</strain>
    </source>
</reference>
<dbReference type="EMBL" id="JBHTIK010000001">
    <property type="protein sequence ID" value="MFD0846841.1"/>
    <property type="molecule type" value="Genomic_DNA"/>
</dbReference>
<protein>
    <submittedName>
        <fullName evidence="3">PQQ-dependent sugar dehydrogenase</fullName>
    </submittedName>
</protein>
<dbReference type="PANTHER" id="PTHR19328:SF55">
    <property type="entry name" value="BLR6566 PROTEIN"/>
    <property type="match status" value="1"/>
</dbReference>
<dbReference type="PANTHER" id="PTHR19328">
    <property type="entry name" value="HEDGEHOG-INTERACTING PROTEIN"/>
    <property type="match status" value="1"/>
</dbReference>
<dbReference type="Gene3D" id="2.120.10.30">
    <property type="entry name" value="TolB, C-terminal domain"/>
    <property type="match status" value="1"/>
</dbReference>
<keyword evidence="4" id="KW-1185">Reference proteome</keyword>
<accession>A0ABW3BZL4</accession>
<organism evidence="3 4">
    <name type="scientific">Sphingosinicella xenopeptidilytica</name>
    <dbReference type="NCBI Taxonomy" id="364098"/>
    <lineage>
        <taxon>Bacteria</taxon>
        <taxon>Pseudomonadati</taxon>
        <taxon>Pseudomonadota</taxon>
        <taxon>Alphaproteobacteria</taxon>
        <taxon>Sphingomonadales</taxon>
        <taxon>Sphingosinicellaceae</taxon>
        <taxon>Sphingosinicella</taxon>
    </lineage>
</organism>
<feature type="domain" description="Pyrroloquinoline quinone-dependent pyranose dehydrogenase beta-propeller" evidence="2">
    <location>
        <begin position="149"/>
        <end position="280"/>
    </location>
</feature>
<keyword evidence="1" id="KW-0732">Signal</keyword>
<evidence type="ECO:0000313" key="4">
    <source>
        <dbReference type="Proteomes" id="UP001597124"/>
    </source>
</evidence>
<dbReference type="SUPFAM" id="SSF50952">
    <property type="entry name" value="Soluble quinoprotein glucose dehydrogenase"/>
    <property type="match status" value="1"/>
</dbReference>
<dbReference type="Proteomes" id="UP001597124">
    <property type="component" value="Unassembled WGS sequence"/>
</dbReference>
<gene>
    <name evidence="3" type="ORF">ACFQ00_00745</name>
</gene>
<evidence type="ECO:0000313" key="3">
    <source>
        <dbReference type="EMBL" id="MFD0846841.1"/>
    </source>
</evidence>
<comment type="caution">
    <text evidence="3">The sequence shown here is derived from an EMBL/GenBank/DDBJ whole genome shotgun (WGS) entry which is preliminary data.</text>
</comment>
<sequence length="440" mass="46334">MRIIAAAALLALAACGDTATLKVEDGTGADPKLPAPARTLMPTLHIADAKPWAPGEAPVAAEGYAVALFAEGLEHPRWLYRLPNGDLLVAESNKPPRPVKGIMGRVEAYIMGKAGAGAPSADRITLLRDTNGDGVVDTRGAFLTEGLGSPFGMALVGDRFYVGNYANVRVWPYAEGATSLAGPGTKVVDLPDKGESTGHWTRNLLASPDGTKLYVAVGSVSNVSEGGMDVEEGRAAIHEIDLATGASRIFASGLRNPVGMDWNPVTKALWTAVNERDALGSDLVPDYMTSVKDGGFYGWPYSYYGQNEDTRPDPKRPDLVAKAIKPDYALGPHTASLGLAFLPDGSGAFVGQHGSWNRKPRSGYKVIFVPFTAGKPSGMPRDILTGFLVGDHAKGRPVGVAFDRTGALLVADDVGGRIWRVTGPALKNLEPAKEPAIAPE</sequence>
<dbReference type="PROSITE" id="PS51257">
    <property type="entry name" value="PROKAR_LIPOPROTEIN"/>
    <property type="match status" value="1"/>
</dbReference>
<evidence type="ECO:0000256" key="1">
    <source>
        <dbReference type="SAM" id="SignalP"/>
    </source>
</evidence>
<feature type="chain" id="PRO_5045260936" evidence="1">
    <location>
        <begin position="20"/>
        <end position="440"/>
    </location>
</feature>
<dbReference type="RefSeq" id="WP_381484781.1">
    <property type="nucleotide sequence ID" value="NZ_JBHTIK010000001.1"/>
</dbReference>
<feature type="domain" description="Pyrroloquinoline quinone-dependent pyranose dehydrogenase beta-propeller" evidence="2">
    <location>
        <begin position="322"/>
        <end position="422"/>
    </location>
</feature>
<evidence type="ECO:0000259" key="2">
    <source>
        <dbReference type="Pfam" id="PF22807"/>
    </source>
</evidence>